<sequence length="45" mass="5230">MAVDRSPWSCEIISKLDSLTCRFWLSAQQHHCENDVFKLQNDSCS</sequence>
<protein>
    <submittedName>
        <fullName evidence="1">Uncharacterized protein</fullName>
    </submittedName>
</protein>
<name>A0A0A9NZU7_ARUDO</name>
<proteinExistence type="predicted"/>
<evidence type="ECO:0000313" key="1">
    <source>
        <dbReference type="EMBL" id="JAE18983.1"/>
    </source>
</evidence>
<organism evidence="1">
    <name type="scientific">Arundo donax</name>
    <name type="common">Giant reed</name>
    <name type="synonym">Donax arundinaceus</name>
    <dbReference type="NCBI Taxonomy" id="35708"/>
    <lineage>
        <taxon>Eukaryota</taxon>
        <taxon>Viridiplantae</taxon>
        <taxon>Streptophyta</taxon>
        <taxon>Embryophyta</taxon>
        <taxon>Tracheophyta</taxon>
        <taxon>Spermatophyta</taxon>
        <taxon>Magnoliopsida</taxon>
        <taxon>Liliopsida</taxon>
        <taxon>Poales</taxon>
        <taxon>Poaceae</taxon>
        <taxon>PACMAD clade</taxon>
        <taxon>Arundinoideae</taxon>
        <taxon>Arundineae</taxon>
        <taxon>Arundo</taxon>
    </lineage>
</organism>
<accession>A0A0A9NZU7</accession>
<reference evidence="1" key="1">
    <citation type="submission" date="2014-09" db="EMBL/GenBank/DDBJ databases">
        <authorList>
            <person name="Magalhaes I.L.F."/>
            <person name="Oliveira U."/>
            <person name="Santos F.R."/>
            <person name="Vidigal T.H.D.A."/>
            <person name="Brescovit A.D."/>
            <person name="Santos A.J."/>
        </authorList>
    </citation>
    <scope>NUCLEOTIDE SEQUENCE</scope>
    <source>
        <tissue evidence="1">Shoot tissue taken approximately 20 cm above the soil surface</tissue>
    </source>
</reference>
<dbReference type="AlphaFoldDB" id="A0A0A9NZU7"/>
<dbReference type="EMBL" id="GBRH01178913">
    <property type="protein sequence ID" value="JAE18983.1"/>
    <property type="molecule type" value="Transcribed_RNA"/>
</dbReference>
<reference evidence="1" key="2">
    <citation type="journal article" date="2015" name="Data Brief">
        <title>Shoot transcriptome of the giant reed, Arundo donax.</title>
        <authorList>
            <person name="Barrero R.A."/>
            <person name="Guerrero F.D."/>
            <person name="Moolhuijzen P."/>
            <person name="Goolsby J.A."/>
            <person name="Tidwell J."/>
            <person name="Bellgard S.E."/>
            <person name="Bellgard M.I."/>
        </authorList>
    </citation>
    <scope>NUCLEOTIDE SEQUENCE</scope>
    <source>
        <tissue evidence="1">Shoot tissue taken approximately 20 cm above the soil surface</tissue>
    </source>
</reference>